<comment type="similarity">
    <text evidence="1">Belongs to the Cu-Zn superoxide dismutase family.</text>
</comment>
<dbReference type="HOGENOM" id="CLU_2058212_0_0_9"/>
<dbReference type="PROSITE" id="PS51257">
    <property type="entry name" value="PROKAR_LIPOPROTEIN"/>
    <property type="match status" value="1"/>
</dbReference>
<reference evidence="4 5" key="1">
    <citation type="submission" date="2014-08" db="EMBL/GenBank/DDBJ databases">
        <title>Complete genome of a marine bacteria Jeotgalibacillus malaysiensis.</title>
        <authorList>
            <person name="Yaakop A.S."/>
            <person name="Chan K.-G."/>
            <person name="Goh K.M."/>
        </authorList>
    </citation>
    <scope>NUCLEOTIDE SEQUENCE [LARGE SCALE GENOMIC DNA]</scope>
    <source>
        <strain evidence="4 5">D5</strain>
    </source>
</reference>
<evidence type="ECO:0000313" key="4">
    <source>
        <dbReference type="EMBL" id="AJD89954.1"/>
    </source>
</evidence>
<dbReference type="BioCyc" id="JESP1508404:G14D9-9854-MONOMER"/>
<feature type="domain" description="Superoxide dismutase copper/zinc binding" evidence="3">
    <location>
        <begin position="50"/>
        <end position="106"/>
    </location>
</feature>
<keyword evidence="2" id="KW-0732">Signal</keyword>
<accession>A0A0B5APE9</accession>
<dbReference type="InterPro" id="IPR036423">
    <property type="entry name" value="SOD-like_Cu/Zn_dom_sf"/>
</dbReference>
<evidence type="ECO:0000256" key="1">
    <source>
        <dbReference type="ARBA" id="ARBA00010457"/>
    </source>
</evidence>
<feature type="signal peptide" evidence="2">
    <location>
        <begin position="1"/>
        <end position="24"/>
    </location>
</feature>
<dbReference type="Gene3D" id="2.60.40.200">
    <property type="entry name" value="Superoxide dismutase, copper/zinc binding domain"/>
    <property type="match status" value="1"/>
</dbReference>
<feature type="chain" id="PRO_5039690606" description="Superoxide dismutase copper/zinc binding domain-containing protein" evidence="2">
    <location>
        <begin position="25"/>
        <end position="119"/>
    </location>
</feature>
<dbReference type="AlphaFoldDB" id="A0A0B5APE9"/>
<keyword evidence="5" id="KW-1185">Reference proteome</keyword>
<gene>
    <name evidence="4" type="ORF">JMA_06370</name>
</gene>
<dbReference type="GO" id="GO:0006801">
    <property type="term" value="P:superoxide metabolic process"/>
    <property type="evidence" value="ECO:0007669"/>
    <property type="project" value="InterPro"/>
</dbReference>
<protein>
    <recommendedName>
        <fullName evidence="3">Superoxide dismutase copper/zinc binding domain-containing protein</fullName>
    </recommendedName>
</protein>
<dbReference type="InterPro" id="IPR001424">
    <property type="entry name" value="SOD_Cu_Zn_dom"/>
</dbReference>
<dbReference type="STRING" id="1508404.JMA_06370"/>
<evidence type="ECO:0000313" key="5">
    <source>
        <dbReference type="Proteomes" id="UP000031449"/>
    </source>
</evidence>
<dbReference type="Proteomes" id="UP000031449">
    <property type="component" value="Chromosome"/>
</dbReference>
<dbReference type="GO" id="GO:0046872">
    <property type="term" value="F:metal ion binding"/>
    <property type="evidence" value="ECO:0007669"/>
    <property type="project" value="InterPro"/>
</dbReference>
<dbReference type="SUPFAM" id="SSF49329">
    <property type="entry name" value="Cu,Zn superoxide dismutase-like"/>
    <property type="match status" value="1"/>
</dbReference>
<sequence>MMKMYTAGLAVSLFAAGLAGCQMLQNHTVPASAVPAIESDMVNRDGERIGSAMFKQEEEGVLIQLTAKGLEPGEKAVHIHETGKCTPPDFESAGGHFNPAGSSMGLKIQKVITPEICRI</sequence>
<evidence type="ECO:0000256" key="2">
    <source>
        <dbReference type="SAM" id="SignalP"/>
    </source>
</evidence>
<dbReference type="Pfam" id="PF00080">
    <property type="entry name" value="Sod_Cu"/>
    <property type="match status" value="1"/>
</dbReference>
<name>A0A0B5APE9_9BACL</name>
<evidence type="ECO:0000259" key="3">
    <source>
        <dbReference type="Pfam" id="PF00080"/>
    </source>
</evidence>
<dbReference type="EMBL" id="CP009416">
    <property type="protein sequence ID" value="AJD89954.1"/>
    <property type="molecule type" value="Genomic_DNA"/>
</dbReference>
<proteinExistence type="inferred from homology"/>
<organism evidence="4 5">
    <name type="scientific">Jeotgalibacillus malaysiensis</name>
    <dbReference type="NCBI Taxonomy" id="1508404"/>
    <lineage>
        <taxon>Bacteria</taxon>
        <taxon>Bacillati</taxon>
        <taxon>Bacillota</taxon>
        <taxon>Bacilli</taxon>
        <taxon>Bacillales</taxon>
        <taxon>Caryophanaceae</taxon>
        <taxon>Jeotgalibacillus</taxon>
    </lineage>
</organism>
<dbReference type="KEGG" id="jeo:JMA_06370"/>